<evidence type="ECO:0008006" key="3">
    <source>
        <dbReference type="Google" id="ProtNLM"/>
    </source>
</evidence>
<comment type="caution">
    <text evidence="1">The sequence shown here is derived from an EMBL/GenBank/DDBJ whole genome shotgun (WGS) entry which is preliminary data.</text>
</comment>
<dbReference type="EMBL" id="LFWV01000009">
    <property type="protein sequence ID" value="KON32176.1"/>
    <property type="molecule type" value="Genomic_DNA"/>
</dbReference>
<accession>A0A0M0BVH3</accession>
<protein>
    <recommendedName>
        <fullName evidence="3">DUF342 domain-containing protein</fullName>
    </recommendedName>
</protein>
<sequence>MVPKIEIIPQKMVNTKTVVLRTRFDSEVARRQAERLKRSFFAKLWFFKPKAEEIQLVGYEKYYEPYIVIGGRYSLDYCKKHTFSLEVEKTTREVFIDGRKFEPVASESEKKDPTIQLDGEEHAHYERETFFVFDRLRREISPARFSFAPYEIQMEGNADVNLNLRRINISTNEIIELLRSKIAKRPADLVNIIRENFEIRENTIVYRPFFEFTFHNVTTKEYVTLRVDGVSGDKVLYKFDIRNTQMFRDNSNLNNPSFSTNEAKQFSVDSKQQICSQSSSLPEVTLSELNQASEFQPERETSSSGNATLMFPANVLGEVFMVGDNVTAVVGDLEIPSGVTVDDTLVVKGKLKIGDGCRLSRRVKVLGDVTVGIKSVIDGDIVSGGNVTLGSNSVVGGCIRAAGKVRFGEKVLVGKELTSRSGQVKKSFDLKMIVDFEKKKASV</sequence>
<evidence type="ECO:0000313" key="1">
    <source>
        <dbReference type="EMBL" id="KON32176.1"/>
    </source>
</evidence>
<evidence type="ECO:0000313" key="2">
    <source>
        <dbReference type="Proteomes" id="UP000054016"/>
    </source>
</evidence>
<dbReference type="SUPFAM" id="SSF51161">
    <property type="entry name" value="Trimeric LpxA-like enzymes"/>
    <property type="match status" value="1"/>
</dbReference>
<dbReference type="AlphaFoldDB" id="A0A0M0BVH3"/>
<name>A0A0M0BVH3_9ARCH</name>
<organism evidence="1 2">
    <name type="scientific">miscellaneous Crenarchaeota group-1 archaeon SG8-32-3</name>
    <dbReference type="NCBI Taxonomy" id="1685125"/>
    <lineage>
        <taxon>Archaea</taxon>
        <taxon>Candidatus Bathyarchaeota</taxon>
        <taxon>MCG-1</taxon>
    </lineage>
</organism>
<proteinExistence type="predicted"/>
<gene>
    <name evidence="1" type="ORF">AC478_00985</name>
</gene>
<dbReference type="Gene3D" id="2.160.10.10">
    <property type="entry name" value="Hexapeptide repeat proteins"/>
    <property type="match status" value="1"/>
</dbReference>
<dbReference type="Proteomes" id="UP000054016">
    <property type="component" value="Unassembled WGS sequence"/>
</dbReference>
<reference evidence="2" key="1">
    <citation type="submission" date="2015-06" db="EMBL/GenBank/DDBJ databases">
        <title>New insights into the roles of widespread benthic archaea in carbon and nitrogen cycling.</title>
        <authorList>
            <person name="Lazar C.S."/>
            <person name="Baker B.J."/>
            <person name="Seitz K.W."/>
            <person name="Hyde A.S."/>
            <person name="Dick G.J."/>
            <person name="Hinrichs K.-U."/>
            <person name="Teske A.P."/>
        </authorList>
    </citation>
    <scope>NUCLEOTIDE SEQUENCE [LARGE SCALE GENOMIC DNA]</scope>
</reference>
<dbReference type="InterPro" id="IPR011004">
    <property type="entry name" value="Trimer_LpxA-like_sf"/>
</dbReference>